<evidence type="ECO:0000313" key="6">
    <source>
        <dbReference type="Proteomes" id="UP001597294"/>
    </source>
</evidence>
<evidence type="ECO:0000313" key="5">
    <source>
        <dbReference type="EMBL" id="MFD2204988.1"/>
    </source>
</evidence>
<dbReference type="InterPro" id="IPR036390">
    <property type="entry name" value="WH_DNA-bd_sf"/>
</dbReference>
<dbReference type="EMBL" id="JBHUII010000001">
    <property type="protein sequence ID" value="MFD2204988.1"/>
    <property type="molecule type" value="Genomic_DNA"/>
</dbReference>
<evidence type="ECO:0000256" key="2">
    <source>
        <dbReference type="ARBA" id="ARBA00023125"/>
    </source>
</evidence>
<keyword evidence="2" id="KW-0238">DNA-binding</keyword>
<organism evidence="5 6">
    <name type="scientific">Kiloniella antarctica</name>
    <dbReference type="NCBI Taxonomy" id="1550907"/>
    <lineage>
        <taxon>Bacteria</taxon>
        <taxon>Pseudomonadati</taxon>
        <taxon>Pseudomonadota</taxon>
        <taxon>Alphaproteobacteria</taxon>
        <taxon>Rhodospirillales</taxon>
        <taxon>Kiloniellaceae</taxon>
        <taxon>Kiloniella</taxon>
    </lineage>
</organism>
<dbReference type="SUPFAM" id="SSF46785">
    <property type="entry name" value="Winged helix' DNA-binding domain"/>
    <property type="match status" value="1"/>
</dbReference>
<keyword evidence="3" id="KW-0804">Transcription</keyword>
<dbReference type="Gene3D" id="1.10.10.10">
    <property type="entry name" value="Winged helix-like DNA-binding domain superfamily/Winged helix DNA-binding domain"/>
    <property type="match status" value="1"/>
</dbReference>
<comment type="caution">
    <text evidence="5">The sequence shown here is derived from an EMBL/GenBank/DDBJ whole genome shotgun (WGS) entry which is preliminary data.</text>
</comment>
<dbReference type="PROSITE" id="PS51118">
    <property type="entry name" value="HTH_HXLR"/>
    <property type="match status" value="1"/>
</dbReference>
<evidence type="ECO:0000259" key="4">
    <source>
        <dbReference type="PROSITE" id="PS51118"/>
    </source>
</evidence>
<sequence>MPSFTRFYMRSNCPISRTLDLLGDKWTLLIIRDLMIIGKKQYGEFLTSPEKISTNILAERLKRLEVAGIIEKRVYQNNPPRYEYLLSPKGNDLRPLIREISKWGLENLEGTEIPSFLTRNTD</sequence>
<keyword evidence="6" id="KW-1185">Reference proteome</keyword>
<accession>A0ABW5BFV7</accession>
<feature type="domain" description="HTH hxlR-type" evidence="4">
    <location>
        <begin position="13"/>
        <end position="112"/>
    </location>
</feature>
<evidence type="ECO:0000256" key="3">
    <source>
        <dbReference type="ARBA" id="ARBA00023163"/>
    </source>
</evidence>
<gene>
    <name evidence="5" type="ORF">ACFSKO_05185</name>
</gene>
<dbReference type="Proteomes" id="UP001597294">
    <property type="component" value="Unassembled WGS sequence"/>
</dbReference>
<protein>
    <submittedName>
        <fullName evidence="5">Winged helix-turn-helix transcriptional regulator</fullName>
    </submittedName>
</protein>
<evidence type="ECO:0000256" key="1">
    <source>
        <dbReference type="ARBA" id="ARBA00023015"/>
    </source>
</evidence>
<dbReference type="PANTHER" id="PTHR33204">
    <property type="entry name" value="TRANSCRIPTIONAL REGULATOR, MARR FAMILY"/>
    <property type="match status" value="1"/>
</dbReference>
<dbReference type="Pfam" id="PF01638">
    <property type="entry name" value="HxlR"/>
    <property type="match status" value="1"/>
</dbReference>
<dbReference type="PANTHER" id="PTHR33204:SF37">
    <property type="entry name" value="HTH-TYPE TRANSCRIPTIONAL REGULATOR YODB"/>
    <property type="match status" value="1"/>
</dbReference>
<dbReference type="InterPro" id="IPR036388">
    <property type="entry name" value="WH-like_DNA-bd_sf"/>
</dbReference>
<proteinExistence type="predicted"/>
<name>A0ABW5BFV7_9PROT</name>
<keyword evidence="1" id="KW-0805">Transcription regulation</keyword>
<dbReference type="RefSeq" id="WP_380249102.1">
    <property type="nucleotide sequence ID" value="NZ_JBHUII010000001.1"/>
</dbReference>
<reference evidence="6" key="1">
    <citation type="journal article" date="2019" name="Int. J. Syst. Evol. Microbiol.">
        <title>The Global Catalogue of Microorganisms (GCM) 10K type strain sequencing project: providing services to taxonomists for standard genome sequencing and annotation.</title>
        <authorList>
            <consortium name="The Broad Institute Genomics Platform"/>
            <consortium name="The Broad Institute Genome Sequencing Center for Infectious Disease"/>
            <person name="Wu L."/>
            <person name="Ma J."/>
        </authorList>
    </citation>
    <scope>NUCLEOTIDE SEQUENCE [LARGE SCALE GENOMIC DNA]</scope>
    <source>
        <strain evidence="6">CGMCC 4.7192</strain>
    </source>
</reference>
<dbReference type="InterPro" id="IPR002577">
    <property type="entry name" value="HTH_HxlR"/>
</dbReference>